<evidence type="ECO:0000256" key="1">
    <source>
        <dbReference type="ARBA" id="ARBA00023015"/>
    </source>
</evidence>
<reference evidence="5 6" key="1">
    <citation type="journal article" date="2020" name="Cell Host Microbe">
        <title>Functional and Genomic Variation between Human-Derived Isolates of Lachnospiraceae Reveals Inter- and Intra-Species Diversity.</title>
        <authorList>
            <person name="Sorbara M.T."/>
            <person name="Littmann E.R."/>
            <person name="Fontana E."/>
            <person name="Moody T.U."/>
            <person name="Kohout C.E."/>
            <person name="Gjonbalaj M."/>
            <person name="Eaton V."/>
            <person name="Seok R."/>
            <person name="Leiner I.M."/>
            <person name="Pamer E.G."/>
        </authorList>
    </citation>
    <scope>NUCLEOTIDE SEQUENCE [LARGE SCALE GENOMIC DNA]</scope>
    <source>
        <strain evidence="5 6">MSK.1.17</strain>
    </source>
</reference>
<dbReference type="CDD" id="cd02208">
    <property type="entry name" value="cupin_RmlC-like"/>
    <property type="match status" value="1"/>
</dbReference>
<dbReference type="Proteomes" id="UP000669239">
    <property type="component" value="Unassembled WGS sequence"/>
</dbReference>
<accession>A0ABX2HFT4</accession>
<dbReference type="PANTHER" id="PTHR43280:SF28">
    <property type="entry name" value="HTH-TYPE TRANSCRIPTIONAL ACTIVATOR RHAS"/>
    <property type="match status" value="1"/>
</dbReference>
<keyword evidence="6" id="KW-1185">Reference proteome</keyword>
<dbReference type="PANTHER" id="PTHR43280">
    <property type="entry name" value="ARAC-FAMILY TRANSCRIPTIONAL REGULATOR"/>
    <property type="match status" value="1"/>
</dbReference>
<evidence type="ECO:0000313" key="5">
    <source>
        <dbReference type="EMBL" id="NSJ47366.1"/>
    </source>
</evidence>
<organism evidence="5 6">
    <name type="scientific">Enterocloster aldenensis</name>
    <dbReference type="NCBI Taxonomy" id="358742"/>
    <lineage>
        <taxon>Bacteria</taxon>
        <taxon>Bacillati</taxon>
        <taxon>Bacillota</taxon>
        <taxon>Clostridia</taxon>
        <taxon>Lachnospirales</taxon>
        <taxon>Lachnospiraceae</taxon>
        <taxon>Enterocloster</taxon>
    </lineage>
</organism>
<dbReference type="InterPro" id="IPR020449">
    <property type="entry name" value="Tscrpt_reg_AraC-type_HTH"/>
</dbReference>
<evidence type="ECO:0000256" key="2">
    <source>
        <dbReference type="ARBA" id="ARBA00023125"/>
    </source>
</evidence>
<keyword evidence="1" id="KW-0805">Transcription regulation</keyword>
<proteinExistence type="predicted"/>
<dbReference type="InterPro" id="IPR003313">
    <property type="entry name" value="AraC-bd"/>
</dbReference>
<dbReference type="InterPro" id="IPR009057">
    <property type="entry name" value="Homeodomain-like_sf"/>
</dbReference>
<evidence type="ECO:0000313" key="6">
    <source>
        <dbReference type="Proteomes" id="UP000669239"/>
    </source>
</evidence>
<dbReference type="Gene3D" id="2.60.120.10">
    <property type="entry name" value="Jelly Rolls"/>
    <property type="match status" value="1"/>
</dbReference>
<dbReference type="EMBL" id="JAAITT010000002">
    <property type="protein sequence ID" value="NSJ47366.1"/>
    <property type="molecule type" value="Genomic_DNA"/>
</dbReference>
<gene>
    <name evidence="5" type="ORF">G5B36_01425</name>
</gene>
<dbReference type="InterPro" id="IPR018060">
    <property type="entry name" value="HTH_AraC"/>
</dbReference>
<dbReference type="InterPro" id="IPR014710">
    <property type="entry name" value="RmlC-like_jellyroll"/>
</dbReference>
<feature type="domain" description="HTH araC/xylS-type" evidence="4">
    <location>
        <begin position="200"/>
        <end position="298"/>
    </location>
</feature>
<name>A0ABX2HFT4_9FIRM</name>
<dbReference type="SUPFAM" id="SSF46689">
    <property type="entry name" value="Homeodomain-like"/>
    <property type="match status" value="2"/>
</dbReference>
<sequence>MLFTSDFRQGEDKKEILPMDSQSFPYICNYSELDAYIEKSFPWHWHSEFEIDYVEEGEVELRTADTMVCVKKGEAFFVNSNVMHDIRAKDRMKNCKTYAHLFDMHFLSGMYNSIFEQKYLFPILKSKKLQIFVIRPDHYQTLLMMEKILRMIELNVQEPFGYEFEIRSELSRFWCMLLAETETIRSQNIETNGVDIERVKTMMQYIHEHYMERLTLGSIANAANISNRECARCFQRCIGISPVNYLNDYRVRMAAQMLLQTSDSVLTISENCGFSSSSYFARVFHEAMNCTPKEYRRDH</sequence>
<comment type="caution">
    <text evidence="5">The sequence shown here is derived from an EMBL/GenBank/DDBJ whole genome shotgun (WGS) entry which is preliminary data.</text>
</comment>
<keyword evidence="3" id="KW-0804">Transcription</keyword>
<dbReference type="InterPro" id="IPR037923">
    <property type="entry name" value="HTH-like"/>
</dbReference>
<keyword evidence="2" id="KW-0238">DNA-binding</keyword>
<protein>
    <submittedName>
        <fullName evidence="5">AraC family transcriptional regulator</fullName>
    </submittedName>
</protein>
<dbReference type="PROSITE" id="PS01124">
    <property type="entry name" value="HTH_ARAC_FAMILY_2"/>
    <property type="match status" value="1"/>
</dbReference>
<dbReference type="SUPFAM" id="SSF51215">
    <property type="entry name" value="Regulatory protein AraC"/>
    <property type="match status" value="1"/>
</dbReference>
<dbReference type="PRINTS" id="PR00032">
    <property type="entry name" value="HTHARAC"/>
</dbReference>
<dbReference type="Gene3D" id="1.10.10.60">
    <property type="entry name" value="Homeodomain-like"/>
    <property type="match status" value="2"/>
</dbReference>
<evidence type="ECO:0000259" key="4">
    <source>
        <dbReference type="PROSITE" id="PS01124"/>
    </source>
</evidence>
<dbReference type="Pfam" id="PF12833">
    <property type="entry name" value="HTH_18"/>
    <property type="match status" value="1"/>
</dbReference>
<dbReference type="Pfam" id="PF02311">
    <property type="entry name" value="AraC_binding"/>
    <property type="match status" value="1"/>
</dbReference>
<evidence type="ECO:0000256" key="3">
    <source>
        <dbReference type="ARBA" id="ARBA00023163"/>
    </source>
</evidence>
<dbReference type="SMART" id="SM00342">
    <property type="entry name" value="HTH_ARAC"/>
    <property type="match status" value="1"/>
</dbReference>